<gene>
    <name evidence="2" type="ORF">AK830_g4113</name>
</gene>
<keyword evidence="3" id="KW-1185">Reference proteome</keyword>
<organism evidence="2 3">
    <name type="scientific">Neonectria ditissima</name>
    <dbReference type="NCBI Taxonomy" id="78410"/>
    <lineage>
        <taxon>Eukaryota</taxon>
        <taxon>Fungi</taxon>
        <taxon>Dikarya</taxon>
        <taxon>Ascomycota</taxon>
        <taxon>Pezizomycotina</taxon>
        <taxon>Sordariomycetes</taxon>
        <taxon>Hypocreomycetidae</taxon>
        <taxon>Hypocreales</taxon>
        <taxon>Nectriaceae</taxon>
        <taxon>Neonectria</taxon>
    </lineage>
</organism>
<sequence length="225" mass="25707">MDHNLSSVRGLIFEIGPGYRATMVLPRTKTADLEKLKKFMNVNHELLRSRIVQLTSEFRVVLPERKGDDDVVTIQTLMEGNSVGESWQMAIQGSSSLMMKICRRLRNEDESARNAIICHARGKEMGFLWACEQCYERNILPGGCRQFQGNFDGACSACILQGHQRLCSARVPIVEEENYYQPSEGSNGEDQYRTTDKKRKGKFQKVKIENGEARGHQMKKRKCKK</sequence>
<name>A0A0P7BM57_9HYPO</name>
<proteinExistence type="predicted"/>
<feature type="compositionally biased region" description="Basic residues" evidence="1">
    <location>
        <begin position="196"/>
        <end position="205"/>
    </location>
</feature>
<dbReference type="OrthoDB" id="5078989at2759"/>
<dbReference type="AlphaFoldDB" id="A0A0P7BM57"/>
<comment type="caution">
    <text evidence="2">The sequence shown here is derived from an EMBL/GenBank/DDBJ whole genome shotgun (WGS) entry which is preliminary data.</text>
</comment>
<evidence type="ECO:0000313" key="2">
    <source>
        <dbReference type="EMBL" id="KPM42443.1"/>
    </source>
</evidence>
<feature type="compositionally biased region" description="Basic residues" evidence="1">
    <location>
        <begin position="216"/>
        <end position="225"/>
    </location>
</feature>
<protein>
    <submittedName>
        <fullName evidence="2">Uncharacterized protein</fullName>
    </submittedName>
</protein>
<accession>A0A0P7BM57</accession>
<feature type="region of interest" description="Disordered" evidence="1">
    <location>
        <begin position="178"/>
        <end position="225"/>
    </location>
</feature>
<dbReference type="Proteomes" id="UP000050424">
    <property type="component" value="Unassembled WGS sequence"/>
</dbReference>
<feature type="compositionally biased region" description="Basic and acidic residues" evidence="1">
    <location>
        <begin position="206"/>
        <end position="215"/>
    </location>
</feature>
<reference evidence="2 3" key="1">
    <citation type="submission" date="2015-09" db="EMBL/GenBank/DDBJ databases">
        <title>Draft genome of a European isolate of the apple canker pathogen Neonectria ditissima.</title>
        <authorList>
            <person name="Gomez-Cortecero A."/>
            <person name="Harrison R.J."/>
            <person name="Armitage A.D."/>
        </authorList>
    </citation>
    <scope>NUCLEOTIDE SEQUENCE [LARGE SCALE GENOMIC DNA]</scope>
    <source>
        <strain evidence="2 3">R09/05</strain>
    </source>
</reference>
<evidence type="ECO:0000313" key="3">
    <source>
        <dbReference type="Proteomes" id="UP000050424"/>
    </source>
</evidence>
<evidence type="ECO:0000256" key="1">
    <source>
        <dbReference type="SAM" id="MobiDB-lite"/>
    </source>
</evidence>
<dbReference type="EMBL" id="LKCW01000048">
    <property type="protein sequence ID" value="KPM42443.1"/>
    <property type="molecule type" value="Genomic_DNA"/>
</dbReference>
<feature type="compositionally biased region" description="Polar residues" evidence="1">
    <location>
        <begin position="180"/>
        <end position="189"/>
    </location>
</feature>